<protein>
    <recommendedName>
        <fullName evidence="3">Protein kinase domain-containing protein</fullName>
    </recommendedName>
</protein>
<dbReference type="VEuPathDB" id="CryptoDB:Cvel_1335"/>
<sequence>MQTALFRETEERAACEIQAAFRGFKGRKIAHSQRHMMVFRWPYNDPKSQVVVMGDFTKPAWGRQHRTAWCEARGSHVVELPLPPNDRVVQFKFIVDGRWVYDIKKPTIDDGQGNTNNLQTWGSDIAKDPFRAVREERKRLAAENRRQFLLLPLSQDQMRGQIELEVKVDGLKNRLQDAEKDMQAEKQRVMQVEETARNERETLQKSLQQAEAEKESLQTEMEVLEARQKQQEELAKAKENEPVVPSDREIELEASEVALYTFPAEGGPPPGFPATFETSPAEISNGAAFFSPQVENSGGETDDEMEMKLKEKLEADAEAGQEQEDGGAVLSGITRSLEEQKEVILYSPEILDHGANGFVVRGNSDVGLPLIAKIARRTGGEEKLYGESVLTEKASRACRGAVQFYGCFEVQWGNLPWETVDDPSMKEIVGERGGGESVLALCLQFVGGETLERLHTKGALPLQDGLQIGLGLLETLEGLHKAGIAHCDLNMKNVKVDKEEKRWVVRVLDFGEAVEVGEHADPPSGPRGARAFQSPEMLSGDAVPPLTAATDLFPFGLILYALLTGKDIWEDAAERESLKRREAGEGDLTLRARFHAIAFDGLRPPIDLLPLDEYPPQIASEVCSVRLSCFEQCPSQRISASDARQKVGKILIKLDAHLSVSSASACRSLGSAPASERQGESRSQGSGTAPTEGPQLPVSGQHPRASTRPLVLVRVQGQRFLARSVSECIPEQAESSQPVEVSDAEKGKENDLQEQAENEDDADFW</sequence>
<feature type="compositionally biased region" description="Acidic residues" evidence="2">
    <location>
        <begin position="752"/>
        <end position="765"/>
    </location>
</feature>
<dbReference type="PROSITE" id="PS50096">
    <property type="entry name" value="IQ"/>
    <property type="match status" value="1"/>
</dbReference>
<reference evidence="4" key="1">
    <citation type="submission" date="2014-11" db="EMBL/GenBank/DDBJ databases">
        <authorList>
            <person name="Otto D Thomas"/>
            <person name="Naeem Raeece"/>
        </authorList>
    </citation>
    <scope>NUCLEOTIDE SEQUENCE</scope>
</reference>
<dbReference type="EMBL" id="CDMZ01003750">
    <property type="protein sequence ID" value="CEM47468.1"/>
    <property type="molecule type" value="Genomic_DNA"/>
</dbReference>
<dbReference type="InterPro" id="IPR014756">
    <property type="entry name" value="Ig_E-set"/>
</dbReference>
<dbReference type="CDD" id="cd02859">
    <property type="entry name" value="E_set_AMPKbeta_like_N"/>
    <property type="match status" value="1"/>
</dbReference>
<dbReference type="Pfam" id="PF00069">
    <property type="entry name" value="Pkinase"/>
    <property type="match status" value="1"/>
</dbReference>
<dbReference type="InterPro" id="IPR032640">
    <property type="entry name" value="AMPK1_CBM"/>
</dbReference>
<dbReference type="GO" id="GO:0005524">
    <property type="term" value="F:ATP binding"/>
    <property type="evidence" value="ECO:0007669"/>
    <property type="project" value="InterPro"/>
</dbReference>
<dbReference type="Gene3D" id="1.10.510.10">
    <property type="entry name" value="Transferase(Phosphotransferase) domain 1"/>
    <property type="match status" value="1"/>
</dbReference>
<proteinExistence type="predicted"/>
<dbReference type="Pfam" id="PF16561">
    <property type="entry name" value="AMPK1_CBM"/>
    <property type="match status" value="1"/>
</dbReference>
<dbReference type="AlphaFoldDB" id="A0A0G4HT30"/>
<feature type="coiled-coil region" evidence="1">
    <location>
        <begin position="161"/>
        <end position="241"/>
    </location>
</feature>
<evidence type="ECO:0000256" key="2">
    <source>
        <dbReference type="SAM" id="MobiDB-lite"/>
    </source>
</evidence>
<dbReference type="CDD" id="cd23767">
    <property type="entry name" value="IQCD"/>
    <property type="match status" value="1"/>
</dbReference>
<feature type="region of interest" description="Disordered" evidence="2">
    <location>
        <begin position="669"/>
        <end position="705"/>
    </location>
</feature>
<dbReference type="InterPro" id="IPR051681">
    <property type="entry name" value="Ser/Thr_Kinases-Pseudokinases"/>
</dbReference>
<dbReference type="InterPro" id="IPR011009">
    <property type="entry name" value="Kinase-like_dom_sf"/>
</dbReference>
<organism evidence="4">
    <name type="scientific">Chromera velia CCMP2878</name>
    <dbReference type="NCBI Taxonomy" id="1169474"/>
    <lineage>
        <taxon>Eukaryota</taxon>
        <taxon>Sar</taxon>
        <taxon>Alveolata</taxon>
        <taxon>Colpodellida</taxon>
        <taxon>Chromeraceae</taxon>
        <taxon>Chromera</taxon>
    </lineage>
</organism>
<evidence type="ECO:0000313" key="4">
    <source>
        <dbReference type="EMBL" id="CEM47468.1"/>
    </source>
</evidence>
<gene>
    <name evidence="4" type="ORF">Cvel_1335.t2.CR1</name>
</gene>
<dbReference type="InterPro" id="IPR000719">
    <property type="entry name" value="Prot_kinase_dom"/>
</dbReference>
<feature type="region of interest" description="Disordered" evidence="2">
    <location>
        <begin position="727"/>
        <end position="765"/>
    </location>
</feature>
<dbReference type="PANTHER" id="PTHR44329:SF214">
    <property type="entry name" value="PROTEIN KINASE DOMAIN-CONTAINING PROTEIN"/>
    <property type="match status" value="1"/>
</dbReference>
<dbReference type="SMART" id="SM00220">
    <property type="entry name" value="S_TKc"/>
    <property type="match status" value="1"/>
</dbReference>
<dbReference type="SUPFAM" id="SSF81296">
    <property type="entry name" value="E set domains"/>
    <property type="match status" value="1"/>
</dbReference>
<keyword evidence="1" id="KW-0175">Coiled coil</keyword>
<dbReference type="InterPro" id="IPR013783">
    <property type="entry name" value="Ig-like_fold"/>
</dbReference>
<feature type="domain" description="Protein kinase" evidence="3">
    <location>
        <begin position="345"/>
        <end position="652"/>
    </location>
</feature>
<evidence type="ECO:0000259" key="3">
    <source>
        <dbReference type="PROSITE" id="PS50011"/>
    </source>
</evidence>
<name>A0A0G4HT30_9ALVE</name>
<evidence type="ECO:0000256" key="1">
    <source>
        <dbReference type="SAM" id="Coils"/>
    </source>
</evidence>
<dbReference type="GO" id="GO:0004674">
    <property type="term" value="F:protein serine/threonine kinase activity"/>
    <property type="evidence" value="ECO:0007669"/>
    <property type="project" value="TreeGrafter"/>
</dbReference>
<dbReference type="PANTHER" id="PTHR44329">
    <property type="entry name" value="SERINE/THREONINE-PROTEIN KINASE TNNI3K-RELATED"/>
    <property type="match status" value="1"/>
</dbReference>
<dbReference type="PROSITE" id="PS50011">
    <property type="entry name" value="PROTEIN_KINASE_DOM"/>
    <property type="match status" value="1"/>
</dbReference>
<dbReference type="Gene3D" id="2.60.40.10">
    <property type="entry name" value="Immunoglobulins"/>
    <property type="match status" value="1"/>
</dbReference>
<dbReference type="SUPFAM" id="SSF56112">
    <property type="entry name" value="Protein kinase-like (PK-like)"/>
    <property type="match status" value="1"/>
</dbReference>
<accession>A0A0G4HT30</accession>